<dbReference type="InterPro" id="IPR002121">
    <property type="entry name" value="HRDC_dom"/>
</dbReference>
<evidence type="ECO:0000256" key="14">
    <source>
        <dbReference type="ARBA" id="ARBA00023235"/>
    </source>
</evidence>
<keyword evidence="22" id="KW-1185">Reference proteome</keyword>
<evidence type="ECO:0000256" key="2">
    <source>
        <dbReference type="ARBA" id="ARBA00001947"/>
    </source>
</evidence>
<dbReference type="Pfam" id="PF00271">
    <property type="entry name" value="Helicase_C"/>
    <property type="match status" value="1"/>
</dbReference>
<comment type="cofactor">
    <cofactor evidence="2">
        <name>Zn(2+)</name>
        <dbReference type="ChEBI" id="CHEBI:29105"/>
    </cofactor>
</comment>
<dbReference type="EC" id="5.6.2.4" evidence="16"/>
<dbReference type="EMBL" id="CP108188">
    <property type="protein sequence ID" value="WTR69009.1"/>
    <property type="molecule type" value="Genomic_DNA"/>
</dbReference>
<keyword evidence="10" id="KW-0067">ATP-binding</keyword>
<evidence type="ECO:0000256" key="10">
    <source>
        <dbReference type="ARBA" id="ARBA00022840"/>
    </source>
</evidence>
<keyword evidence="4" id="KW-0479">Metal-binding</keyword>
<dbReference type="InterPro" id="IPR014001">
    <property type="entry name" value="Helicase_ATP-bd"/>
</dbReference>
<keyword evidence="14" id="KW-0413">Isomerase</keyword>
<dbReference type="InterPro" id="IPR027417">
    <property type="entry name" value="P-loop_NTPase"/>
</dbReference>
<dbReference type="SMART" id="SM00341">
    <property type="entry name" value="HRDC"/>
    <property type="match status" value="1"/>
</dbReference>
<keyword evidence="8 21" id="KW-0347">Helicase</keyword>
<evidence type="ECO:0000256" key="7">
    <source>
        <dbReference type="ARBA" id="ARBA00022801"/>
    </source>
</evidence>
<dbReference type="Pfam" id="PF09382">
    <property type="entry name" value="RQC"/>
    <property type="match status" value="1"/>
</dbReference>
<dbReference type="CDD" id="cd18794">
    <property type="entry name" value="SF2_C_RecQ"/>
    <property type="match status" value="1"/>
</dbReference>
<dbReference type="Pfam" id="PF16124">
    <property type="entry name" value="RecQ_Zn_bind"/>
    <property type="match status" value="1"/>
</dbReference>
<dbReference type="Proteomes" id="UP001622594">
    <property type="component" value="Chromosome"/>
</dbReference>
<keyword evidence="6" id="KW-0227">DNA damage</keyword>
<dbReference type="NCBIfam" id="TIGR00614">
    <property type="entry name" value="recQ_fam"/>
    <property type="match status" value="1"/>
</dbReference>
<feature type="region of interest" description="Disordered" evidence="17">
    <location>
        <begin position="646"/>
        <end position="705"/>
    </location>
</feature>
<dbReference type="Pfam" id="PF00570">
    <property type="entry name" value="HRDC"/>
    <property type="match status" value="1"/>
</dbReference>
<comment type="cofactor">
    <cofactor evidence="1">
        <name>Mg(2+)</name>
        <dbReference type="ChEBI" id="CHEBI:18420"/>
    </cofactor>
</comment>
<evidence type="ECO:0000259" key="20">
    <source>
        <dbReference type="PROSITE" id="PS51194"/>
    </source>
</evidence>
<feature type="compositionally biased region" description="Low complexity" evidence="17">
    <location>
        <begin position="646"/>
        <end position="677"/>
    </location>
</feature>
<evidence type="ECO:0000256" key="17">
    <source>
        <dbReference type="SAM" id="MobiDB-lite"/>
    </source>
</evidence>
<dbReference type="Gene3D" id="3.40.50.300">
    <property type="entry name" value="P-loop containing nucleotide triphosphate hydrolases"/>
    <property type="match status" value="2"/>
</dbReference>
<comment type="similarity">
    <text evidence="3">Belongs to the helicase family. RecQ subfamily.</text>
</comment>
<evidence type="ECO:0000256" key="5">
    <source>
        <dbReference type="ARBA" id="ARBA00022741"/>
    </source>
</evidence>
<dbReference type="GO" id="GO:0003678">
    <property type="term" value="F:DNA helicase activity"/>
    <property type="evidence" value="ECO:0007669"/>
    <property type="project" value="UniProtKB-EC"/>
</dbReference>
<keyword evidence="11" id="KW-0238">DNA-binding</keyword>
<evidence type="ECO:0000259" key="19">
    <source>
        <dbReference type="PROSITE" id="PS51192"/>
    </source>
</evidence>
<dbReference type="Gene3D" id="1.10.150.80">
    <property type="entry name" value="HRDC domain"/>
    <property type="match status" value="1"/>
</dbReference>
<dbReference type="NCBIfam" id="TIGR01389">
    <property type="entry name" value="recQ"/>
    <property type="match status" value="1"/>
</dbReference>
<sequence length="705" mass="75429">MVLSDGSAVISEAAQVLHRVFGYSSFRGEQQEIIEQVVEGGDALVLMPTGGGKSLCYQIPALVRDGTGVVISPLIALMQDQVDALRALGVRAGFLNSTQDPYERQAVEQAFLADELDLLYLAPERLRTEGTQRLLDRGTVSLFAIDEAHCVAQWGHDFRPDYLALSMLHERWPKVPRIALTATATESTHREIAARLGLEDAKHFVAGFDRPNIQYRIVSKSSPHKQLLELIRTEHDGDAGVVYCLSRASVEKTAALLVENGIDAVPYHAGMDARTRAANQSRFLREDGVVVVATIAFGMGIDKPDVRFVAHLDLPKSVEGYYQETGRAGRDGEPATAWLAYGLQDVVQQRKMIEGSEGDEQHRRALAMHLEAMLALCETVDCRRVRLLAYFGQAGKPCGNCDTCLTPAESWDGTVAAQKLLSTVWRLAKERRQKFGAGQIIDILQGKKTAKVIQFDHDGLSVFGVGSELGTAEWRGVVRQLLGLGLLAVEGDYGTLVLTEESGEVLGGRRAVTMRKEKAPAAASRKESGGRSGKGARVPVDLPQAALPVFEALRAWRAATAREQGVPAYVVFHDATLREIATRLPSTVEELGTIGGVGEAKLTKYAEGVLEALAESGAAAGSGADAGADVGAGAGGDPVAAPAAATAVAAPPAAARATPVSRAVPARSSAAPAASSSEPDVPYFDEEPPYDMDGTEEPPPWDDWR</sequence>
<evidence type="ECO:0000313" key="21">
    <source>
        <dbReference type="EMBL" id="WTR69009.1"/>
    </source>
</evidence>
<proteinExistence type="inferred from homology"/>
<dbReference type="SUPFAM" id="SSF52540">
    <property type="entry name" value="P-loop containing nucleoside triphosphate hydrolases"/>
    <property type="match status" value="2"/>
</dbReference>
<feature type="compositionally biased region" description="Acidic residues" evidence="17">
    <location>
        <begin position="683"/>
        <end position="705"/>
    </location>
</feature>
<evidence type="ECO:0000256" key="1">
    <source>
        <dbReference type="ARBA" id="ARBA00001946"/>
    </source>
</evidence>
<feature type="region of interest" description="Disordered" evidence="17">
    <location>
        <begin position="516"/>
        <end position="537"/>
    </location>
</feature>
<feature type="domain" description="HRDC" evidence="18">
    <location>
        <begin position="543"/>
        <end position="623"/>
    </location>
</feature>
<evidence type="ECO:0000256" key="12">
    <source>
        <dbReference type="ARBA" id="ARBA00023172"/>
    </source>
</evidence>
<feature type="domain" description="Helicase C-terminal" evidence="20">
    <location>
        <begin position="223"/>
        <end position="374"/>
    </location>
</feature>
<dbReference type="InterPro" id="IPR018982">
    <property type="entry name" value="RQC_domain"/>
</dbReference>
<evidence type="ECO:0000256" key="13">
    <source>
        <dbReference type="ARBA" id="ARBA00023204"/>
    </source>
</evidence>
<dbReference type="PANTHER" id="PTHR13710">
    <property type="entry name" value="DNA HELICASE RECQ FAMILY MEMBER"/>
    <property type="match status" value="1"/>
</dbReference>
<dbReference type="GO" id="GO:0016787">
    <property type="term" value="F:hydrolase activity"/>
    <property type="evidence" value="ECO:0007669"/>
    <property type="project" value="UniProtKB-KW"/>
</dbReference>
<dbReference type="InterPro" id="IPR044876">
    <property type="entry name" value="HRDC_dom_sf"/>
</dbReference>
<keyword evidence="12" id="KW-0233">DNA recombination</keyword>
<feature type="compositionally biased region" description="Basic and acidic residues" evidence="17">
    <location>
        <begin position="516"/>
        <end position="529"/>
    </location>
</feature>
<feature type="domain" description="Helicase ATP-binding" evidence="19">
    <location>
        <begin position="34"/>
        <end position="202"/>
    </location>
</feature>
<dbReference type="RefSeq" id="WP_371635140.1">
    <property type="nucleotide sequence ID" value="NZ_CP108062.1"/>
</dbReference>
<dbReference type="InterPro" id="IPR006293">
    <property type="entry name" value="DNA_helicase_ATP-dep_RecQ_bac"/>
</dbReference>
<keyword evidence="9" id="KW-0862">Zinc</keyword>
<comment type="catalytic activity">
    <reaction evidence="15">
        <text>Couples ATP hydrolysis with the unwinding of duplex DNA by translocating in the 3'-5' direction.</text>
        <dbReference type="EC" id="5.6.2.4"/>
    </reaction>
</comment>
<evidence type="ECO:0000256" key="9">
    <source>
        <dbReference type="ARBA" id="ARBA00022833"/>
    </source>
</evidence>
<keyword evidence="7 21" id="KW-0378">Hydrolase</keyword>
<evidence type="ECO:0000256" key="16">
    <source>
        <dbReference type="NCBIfam" id="TIGR01389"/>
    </source>
</evidence>
<dbReference type="CDD" id="cd17920">
    <property type="entry name" value="DEXHc_RecQ"/>
    <property type="match status" value="1"/>
</dbReference>
<name>A0ABZ1L559_9ACTN</name>
<dbReference type="Gene3D" id="1.10.10.10">
    <property type="entry name" value="Winged helix-like DNA-binding domain superfamily/Winged helix DNA-binding domain"/>
    <property type="match status" value="1"/>
</dbReference>
<dbReference type="InterPro" id="IPR010997">
    <property type="entry name" value="HRDC-like_sf"/>
</dbReference>
<evidence type="ECO:0000256" key="11">
    <source>
        <dbReference type="ARBA" id="ARBA00023125"/>
    </source>
</evidence>
<evidence type="ECO:0000256" key="3">
    <source>
        <dbReference type="ARBA" id="ARBA00005446"/>
    </source>
</evidence>
<evidence type="ECO:0000256" key="6">
    <source>
        <dbReference type="ARBA" id="ARBA00022763"/>
    </source>
</evidence>
<dbReference type="PROSITE" id="PS51192">
    <property type="entry name" value="HELICASE_ATP_BIND_1"/>
    <property type="match status" value="1"/>
</dbReference>
<organism evidence="21 22">
    <name type="scientific">Streptomyces zaomyceticus</name>
    <dbReference type="NCBI Taxonomy" id="68286"/>
    <lineage>
        <taxon>Bacteria</taxon>
        <taxon>Bacillati</taxon>
        <taxon>Actinomycetota</taxon>
        <taxon>Actinomycetes</taxon>
        <taxon>Kitasatosporales</taxon>
        <taxon>Streptomycetaceae</taxon>
        <taxon>Streptomyces</taxon>
    </lineage>
</organism>
<dbReference type="Pfam" id="PF00270">
    <property type="entry name" value="DEAD"/>
    <property type="match status" value="1"/>
</dbReference>
<evidence type="ECO:0000313" key="22">
    <source>
        <dbReference type="Proteomes" id="UP001622594"/>
    </source>
</evidence>
<gene>
    <name evidence="21" type="primary">recQ</name>
    <name evidence="21" type="ORF">OG814_06885</name>
</gene>
<dbReference type="SMART" id="SM00956">
    <property type="entry name" value="RQC"/>
    <property type="match status" value="1"/>
</dbReference>
<dbReference type="InterPro" id="IPR032284">
    <property type="entry name" value="RecQ_Zn-bd"/>
</dbReference>
<evidence type="ECO:0000256" key="8">
    <source>
        <dbReference type="ARBA" id="ARBA00022806"/>
    </source>
</evidence>
<dbReference type="PROSITE" id="PS50967">
    <property type="entry name" value="HRDC"/>
    <property type="match status" value="1"/>
</dbReference>
<dbReference type="SMART" id="SM00487">
    <property type="entry name" value="DEXDc"/>
    <property type="match status" value="1"/>
</dbReference>
<dbReference type="SMART" id="SM00490">
    <property type="entry name" value="HELICc"/>
    <property type="match status" value="1"/>
</dbReference>
<dbReference type="PROSITE" id="PS51194">
    <property type="entry name" value="HELICASE_CTER"/>
    <property type="match status" value="1"/>
</dbReference>
<keyword evidence="13" id="KW-0234">DNA repair</keyword>
<keyword evidence="5" id="KW-0547">Nucleotide-binding</keyword>
<evidence type="ECO:0000256" key="4">
    <source>
        <dbReference type="ARBA" id="ARBA00022723"/>
    </source>
</evidence>
<dbReference type="SUPFAM" id="SSF47819">
    <property type="entry name" value="HRDC-like"/>
    <property type="match status" value="1"/>
</dbReference>
<evidence type="ECO:0000256" key="15">
    <source>
        <dbReference type="ARBA" id="ARBA00034617"/>
    </source>
</evidence>
<dbReference type="InterPro" id="IPR036388">
    <property type="entry name" value="WH-like_DNA-bd_sf"/>
</dbReference>
<dbReference type="InterPro" id="IPR011545">
    <property type="entry name" value="DEAD/DEAH_box_helicase_dom"/>
</dbReference>
<reference evidence="21 22" key="1">
    <citation type="submission" date="2022-10" db="EMBL/GenBank/DDBJ databases">
        <title>The complete genomes of actinobacterial strains from the NBC collection.</title>
        <authorList>
            <person name="Joergensen T.S."/>
            <person name="Alvarez Arevalo M."/>
            <person name="Sterndorff E.B."/>
            <person name="Faurdal D."/>
            <person name="Vuksanovic O."/>
            <person name="Mourched A.-S."/>
            <person name="Charusanti P."/>
            <person name="Shaw S."/>
            <person name="Blin K."/>
            <person name="Weber T."/>
        </authorList>
    </citation>
    <scope>NUCLEOTIDE SEQUENCE [LARGE SCALE GENOMIC DNA]</scope>
    <source>
        <strain evidence="21 22">NBC_00123</strain>
    </source>
</reference>
<dbReference type="PANTHER" id="PTHR13710:SF105">
    <property type="entry name" value="ATP-DEPENDENT DNA HELICASE Q1"/>
    <property type="match status" value="1"/>
</dbReference>
<dbReference type="InterPro" id="IPR001650">
    <property type="entry name" value="Helicase_C-like"/>
</dbReference>
<dbReference type="InterPro" id="IPR004589">
    <property type="entry name" value="DNA_helicase_ATP-dep_RecQ"/>
</dbReference>
<protein>
    <recommendedName>
        <fullName evidence="16">DNA helicase RecQ</fullName>
        <ecNumber evidence="16">5.6.2.4</ecNumber>
    </recommendedName>
</protein>
<accession>A0ABZ1L559</accession>
<evidence type="ECO:0000259" key="18">
    <source>
        <dbReference type="PROSITE" id="PS50967"/>
    </source>
</evidence>